<reference evidence="3" key="1">
    <citation type="submission" date="2020-05" db="EMBL/GenBank/DDBJ databases">
        <title>Phylogenomic resolution of chytrid fungi.</title>
        <authorList>
            <person name="Stajich J.E."/>
            <person name="Amses K."/>
            <person name="Simmons R."/>
            <person name="Seto K."/>
            <person name="Myers J."/>
            <person name="Bonds A."/>
            <person name="Quandt C.A."/>
            <person name="Barry K."/>
            <person name="Liu P."/>
            <person name="Grigoriev I."/>
            <person name="Longcore J.E."/>
            <person name="James T.Y."/>
        </authorList>
    </citation>
    <scope>NUCLEOTIDE SEQUENCE</scope>
    <source>
        <strain evidence="3">JEL0318</strain>
    </source>
</reference>
<feature type="non-terminal residue" evidence="3">
    <location>
        <position position="1"/>
    </location>
</feature>
<evidence type="ECO:0000313" key="4">
    <source>
        <dbReference type="Proteomes" id="UP001212841"/>
    </source>
</evidence>
<dbReference type="GO" id="GO:0004523">
    <property type="term" value="F:RNA-DNA hybrid ribonuclease activity"/>
    <property type="evidence" value="ECO:0007669"/>
    <property type="project" value="InterPro"/>
</dbReference>
<dbReference type="Proteomes" id="UP001212841">
    <property type="component" value="Unassembled WGS sequence"/>
</dbReference>
<dbReference type="Gene3D" id="3.30.420.10">
    <property type="entry name" value="Ribonuclease H-like superfamily/Ribonuclease H"/>
    <property type="match status" value="1"/>
</dbReference>
<feature type="region of interest" description="Disordered" evidence="1">
    <location>
        <begin position="279"/>
        <end position="306"/>
    </location>
</feature>
<feature type="compositionally biased region" description="Low complexity" evidence="1">
    <location>
        <begin position="1"/>
        <end position="18"/>
    </location>
</feature>
<proteinExistence type="predicted"/>
<gene>
    <name evidence="3" type="ORF">HK097_011014</name>
</gene>
<dbReference type="GO" id="GO:0003676">
    <property type="term" value="F:nucleic acid binding"/>
    <property type="evidence" value="ECO:0007669"/>
    <property type="project" value="InterPro"/>
</dbReference>
<dbReference type="InterPro" id="IPR002156">
    <property type="entry name" value="RNaseH_domain"/>
</dbReference>
<dbReference type="SUPFAM" id="SSF53098">
    <property type="entry name" value="Ribonuclease H-like"/>
    <property type="match status" value="1"/>
</dbReference>
<dbReference type="EMBL" id="JADGJD010000870">
    <property type="protein sequence ID" value="KAJ3047961.1"/>
    <property type="molecule type" value="Genomic_DNA"/>
</dbReference>
<accession>A0AAD5S9K7</accession>
<evidence type="ECO:0000259" key="2">
    <source>
        <dbReference type="PROSITE" id="PS50879"/>
    </source>
</evidence>
<dbReference type="PROSITE" id="PS50879">
    <property type="entry name" value="RNASE_H_1"/>
    <property type="match status" value="1"/>
</dbReference>
<dbReference type="InterPro" id="IPR012337">
    <property type="entry name" value="RNaseH-like_sf"/>
</dbReference>
<feature type="region of interest" description="Disordered" evidence="1">
    <location>
        <begin position="1"/>
        <end position="20"/>
    </location>
</feature>
<evidence type="ECO:0000313" key="3">
    <source>
        <dbReference type="EMBL" id="KAJ3047961.1"/>
    </source>
</evidence>
<keyword evidence="4" id="KW-1185">Reference proteome</keyword>
<dbReference type="InterPro" id="IPR036397">
    <property type="entry name" value="RNaseH_sf"/>
</dbReference>
<evidence type="ECO:0000256" key="1">
    <source>
        <dbReference type="SAM" id="MobiDB-lite"/>
    </source>
</evidence>
<dbReference type="Pfam" id="PF00075">
    <property type="entry name" value="RNase_H"/>
    <property type="match status" value="1"/>
</dbReference>
<feature type="non-terminal residue" evidence="3">
    <location>
        <position position="532"/>
    </location>
</feature>
<comment type="caution">
    <text evidence="3">The sequence shown here is derived from an EMBL/GenBank/DDBJ whole genome shotgun (WGS) entry which is preliminary data.</text>
</comment>
<protein>
    <recommendedName>
        <fullName evidence="2">RNase H type-1 domain-containing protein</fullName>
    </recommendedName>
</protein>
<feature type="domain" description="RNase H type-1" evidence="2">
    <location>
        <begin position="358"/>
        <end position="515"/>
    </location>
</feature>
<name>A0AAD5S9K7_9FUNG</name>
<sequence length="532" mass="57673">APKGSLASASSEQNQQQEFLSRQEQFLRKLEEDRRLALGKLFSDTTLLAEQKAALKSHVKQLEQLHHQTTNRIKGFVSAKGGRSQVAGNGQGGRVGGAVFESRGGPVAEDMQKGTVNAAPVCASKKIDVEGISDAEQISEKPKRDKGKKVEGTVGACFGLILVPLEVAPPSKLRQHVFAALPRNQNVFINDVIFLGEVDGAGRILVRLGGPVEEIRHCVESYESGVYLEQDSEGYKCAAAFLNLQRELLMADAGTDFKELNSDAVTDLRGGCLFSASVGDVNRHDEPDEDDAESGEVSEVHSDGNQGFGCNELSFATPGARLPPPNPLFFKSILANSGESVTDEKLLNDRCAVAFGDVLPEQIIFTDGCALEEWVSCIANMSVTEPVKVATFAIVDWLDQSRNFARVCSIADCLSGIAELEGVVVAVEEAPDHIFLRIFVDCVSVITKLANAVKFGIGHNSREEDVNALLRRFVAALARKQHFGLYIQWVKGHASGELFCEGNRLADKLAGRLARDRLAVKVNQKLQNGWTN</sequence>
<feature type="compositionally biased region" description="Acidic residues" evidence="1">
    <location>
        <begin position="287"/>
        <end position="296"/>
    </location>
</feature>
<dbReference type="AlphaFoldDB" id="A0AAD5S9K7"/>
<organism evidence="3 4">
    <name type="scientific">Rhizophlyctis rosea</name>
    <dbReference type="NCBI Taxonomy" id="64517"/>
    <lineage>
        <taxon>Eukaryota</taxon>
        <taxon>Fungi</taxon>
        <taxon>Fungi incertae sedis</taxon>
        <taxon>Chytridiomycota</taxon>
        <taxon>Chytridiomycota incertae sedis</taxon>
        <taxon>Chytridiomycetes</taxon>
        <taxon>Rhizophlyctidales</taxon>
        <taxon>Rhizophlyctidaceae</taxon>
        <taxon>Rhizophlyctis</taxon>
    </lineage>
</organism>